<keyword evidence="12 15" id="KW-0472">Membrane</keyword>
<dbReference type="PANTHER" id="PTHR24292:SF93">
    <property type="entry name" value="CYTOCHROME P450 310A1-RELATED"/>
    <property type="match status" value="1"/>
</dbReference>
<dbReference type="Pfam" id="PF00067">
    <property type="entry name" value="p450"/>
    <property type="match status" value="1"/>
</dbReference>
<evidence type="ECO:0000256" key="10">
    <source>
        <dbReference type="ARBA" id="ARBA00023004"/>
    </source>
</evidence>
<comment type="cofactor">
    <cofactor evidence="1 13">
        <name>heme</name>
        <dbReference type="ChEBI" id="CHEBI:30413"/>
    </cofactor>
</comment>
<dbReference type="GO" id="GO:0005506">
    <property type="term" value="F:iron ion binding"/>
    <property type="evidence" value="ECO:0007669"/>
    <property type="project" value="InterPro"/>
</dbReference>
<evidence type="ECO:0000256" key="4">
    <source>
        <dbReference type="ARBA" id="ARBA00010617"/>
    </source>
</evidence>
<dbReference type="GO" id="GO:0016705">
    <property type="term" value="F:oxidoreductase activity, acting on paired donors, with incorporation or reduction of molecular oxygen"/>
    <property type="evidence" value="ECO:0007669"/>
    <property type="project" value="InterPro"/>
</dbReference>
<dbReference type="PROSITE" id="PS00086">
    <property type="entry name" value="CYTOCHROME_P450"/>
    <property type="match status" value="1"/>
</dbReference>
<dbReference type="GO" id="GO:0020037">
    <property type="term" value="F:heme binding"/>
    <property type="evidence" value="ECO:0007669"/>
    <property type="project" value="InterPro"/>
</dbReference>
<evidence type="ECO:0000256" key="12">
    <source>
        <dbReference type="ARBA" id="ARBA00023136"/>
    </source>
</evidence>
<protein>
    <submittedName>
        <fullName evidence="16">CSON006403 protein</fullName>
    </submittedName>
</protein>
<dbReference type="PANTHER" id="PTHR24292">
    <property type="entry name" value="CYTOCHROME P450"/>
    <property type="match status" value="1"/>
</dbReference>
<evidence type="ECO:0000256" key="7">
    <source>
        <dbReference type="ARBA" id="ARBA00022824"/>
    </source>
</evidence>
<reference evidence="16" key="1">
    <citation type="submission" date="2018-07" db="EMBL/GenBank/DDBJ databases">
        <authorList>
            <person name="Quirk P.G."/>
            <person name="Krulwich T.A."/>
        </authorList>
    </citation>
    <scope>NUCLEOTIDE SEQUENCE</scope>
</reference>
<dbReference type="PRINTS" id="PR00463">
    <property type="entry name" value="EP450I"/>
</dbReference>
<keyword evidence="7" id="KW-0256">Endoplasmic reticulum</keyword>
<evidence type="ECO:0000256" key="2">
    <source>
        <dbReference type="ARBA" id="ARBA00004174"/>
    </source>
</evidence>
<evidence type="ECO:0000256" key="8">
    <source>
        <dbReference type="ARBA" id="ARBA00022848"/>
    </source>
</evidence>
<keyword evidence="15" id="KW-0812">Transmembrane</keyword>
<sequence length="512" mass="59097">MTFLMLITSPFIIGFITLAFIKFIYTYWDRQGFVSVQPKLIYGNLRPTVKYQQTFSNNINNLYWESITTPYIGIFLLCRPAILIRDLNLARRILIHDHEYFDHRGGKNYDPFSANLFSSKTLNAPHLNEKLSQIFNSRNNQTLFETILNEGHRLTIELEKYANEPGPVTVNLQKVLQTHILNTLSSLCFGLNVNLFEANSIIHKQDNNQFKLINNEISKNGGTSRIQQALKFLYPNTMGKFTKGSTDVESYLVDTVHNVFRSRKENNIVRGDLIQLFINQQENDNKKEDNSTPLTIQEIAAQLFNFYSNGTQILSHTIASFVHELTHNQDELDKVLNELDLALKKNHDEITYEMIQEMSYLDLCLKETLRKVPPISLISRECTKNYVIESTGQTIKTGMKIIIPVTSIQNDPKYFKSPEKFMPERFLFENTKFMTADAYMPFGIGIHSCPGNELTKLILKTTMVAVLRQFVLEPIETNSEITTKCSKTTETDKHHELLKKVIVKRRTELNNN</sequence>
<name>A0A336M876_CULSO</name>
<keyword evidence="8" id="KW-0492">Microsome</keyword>
<evidence type="ECO:0000256" key="9">
    <source>
        <dbReference type="ARBA" id="ARBA00023002"/>
    </source>
</evidence>
<keyword evidence="9 14" id="KW-0560">Oxidoreductase</keyword>
<dbReference type="InterPro" id="IPR017972">
    <property type="entry name" value="Cyt_P450_CS"/>
</dbReference>
<keyword evidence="5 13" id="KW-0349">Heme</keyword>
<accession>A0A336M876</accession>
<dbReference type="EMBL" id="UFQT01000240">
    <property type="protein sequence ID" value="SSX22248.1"/>
    <property type="molecule type" value="Genomic_DNA"/>
</dbReference>
<comment type="subcellular location">
    <subcellularLocation>
        <location evidence="3">Endoplasmic reticulum membrane</location>
        <topology evidence="3">Peripheral membrane protein</topology>
    </subcellularLocation>
    <subcellularLocation>
        <location evidence="2">Microsome membrane</location>
        <topology evidence="2">Peripheral membrane protein</topology>
    </subcellularLocation>
</comment>
<evidence type="ECO:0000256" key="6">
    <source>
        <dbReference type="ARBA" id="ARBA00022723"/>
    </source>
</evidence>
<evidence type="ECO:0000256" key="5">
    <source>
        <dbReference type="ARBA" id="ARBA00022617"/>
    </source>
</evidence>
<dbReference type="AlphaFoldDB" id="A0A336M876"/>
<gene>
    <name evidence="16" type="primary">CSON006403</name>
</gene>
<keyword evidence="6 13" id="KW-0479">Metal-binding</keyword>
<evidence type="ECO:0000256" key="3">
    <source>
        <dbReference type="ARBA" id="ARBA00004406"/>
    </source>
</evidence>
<organism evidence="16">
    <name type="scientific">Culicoides sonorensis</name>
    <name type="common">Biting midge</name>
    <dbReference type="NCBI Taxonomy" id="179676"/>
    <lineage>
        <taxon>Eukaryota</taxon>
        <taxon>Metazoa</taxon>
        <taxon>Ecdysozoa</taxon>
        <taxon>Arthropoda</taxon>
        <taxon>Hexapoda</taxon>
        <taxon>Insecta</taxon>
        <taxon>Pterygota</taxon>
        <taxon>Neoptera</taxon>
        <taxon>Endopterygota</taxon>
        <taxon>Diptera</taxon>
        <taxon>Nematocera</taxon>
        <taxon>Chironomoidea</taxon>
        <taxon>Ceratopogonidae</taxon>
        <taxon>Ceratopogoninae</taxon>
        <taxon>Culicoides</taxon>
        <taxon>Monoculicoides</taxon>
    </lineage>
</organism>
<dbReference type="GO" id="GO:0005789">
    <property type="term" value="C:endoplasmic reticulum membrane"/>
    <property type="evidence" value="ECO:0007669"/>
    <property type="project" value="UniProtKB-SubCell"/>
</dbReference>
<feature type="binding site" description="axial binding residue" evidence="13">
    <location>
        <position position="449"/>
    </location>
    <ligand>
        <name>heme</name>
        <dbReference type="ChEBI" id="CHEBI:30413"/>
    </ligand>
    <ligandPart>
        <name>Fe</name>
        <dbReference type="ChEBI" id="CHEBI:18248"/>
    </ligandPart>
</feature>
<keyword evidence="15" id="KW-1133">Transmembrane helix</keyword>
<evidence type="ECO:0000256" key="15">
    <source>
        <dbReference type="SAM" id="Phobius"/>
    </source>
</evidence>
<evidence type="ECO:0000256" key="1">
    <source>
        <dbReference type="ARBA" id="ARBA00001971"/>
    </source>
</evidence>
<dbReference type="OMA" id="HETRRNM"/>
<comment type="similarity">
    <text evidence="4 14">Belongs to the cytochrome P450 family.</text>
</comment>
<evidence type="ECO:0000313" key="16">
    <source>
        <dbReference type="EMBL" id="SSX22248.1"/>
    </source>
</evidence>
<dbReference type="VEuPathDB" id="VectorBase:CSON006403"/>
<feature type="transmembrane region" description="Helical" evidence="15">
    <location>
        <begin position="7"/>
        <end position="28"/>
    </location>
</feature>
<evidence type="ECO:0000256" key="14">
    <source>
        <dbReference type="RuleBase" id="RU000461"/>
    </source>
</evidence>
<dbReference type="InterPro" id="IPR050476">
    <property type="entry name" value="Insect_CytP450_Detox"/>
</dbReference>
<dbReference type="GO" id="GO:0004497">
    <property type="term" value="F:monooxygenase activity"/>
    <property type="evidence" value="ECO:0007669"/>
    <property type="project" value="UniProtKB-KW"/>
</dbReference>
<evidence type="ECO:0000256" key="11">
    <source>
        <dbReference type="ARBA" id="ARBA00023033"/>
    </source>
</evidence>
<dbReference type="InterPro" id="IPR002401">
    <property type="entry name" value="Cyt_P450_E_grp-I"/>
</dbReference>
<evidence type="ECO:0000256" key="13">
    <source>
        <dbReference type="PIRSR" id="PIRSR602401-1"/>
    </source>
</evidence>
<dbReference type="InterPro" id="IPR036396">
    <property type="entry name" value="Cyt_P450_sf"/>
</dbReference>
<dbReference type="SUPFAM" id="SSF48264">
    <property type="entry name" value="Cytochrome P450"/>
    <property type="match status" value="1"/>
</dbReference>
<proteinExistence type="inferred from homology"/>
<dbReference type="Gene3D" id="1.10.630.10">
    <property type="entry name" value="Cytochrome P450"/>
    <property type="match status" value="1"/>
</dbReference>
<keyword evidence="11 14" id="KW-0503">Monooxygenase</keyword>
<dbReference type="InterPro" id="IPR001128">
    <property type="entry name" value="Cyt_P450"/>
</dbReference>
<keyword evidence="10 13" id="KW-0408">Iron</keyword>